<dbReference type="Pfam" id="PF22600">
    <property type="entry name" value="MTPAP-like_central"/>
    <property type="match status" value="1"/>
</dbReference>
<dbReference type="GO" id="GO:1990817">
    <property type="term" value="F:poly(A) RNA polymerase activity"/>
    <property type="evidence" value="ECO:0007669"/>
    <property type="project" value="TreeGrafter"/>
</dbReference>
<keyword evidence="10" id="KW-1185">Reference proteome</keyword>
<feature type="compositionally biased region" description="Basic and acidic residues" evidence="6">
    <location>
        <begin position="635"/>
        <end position="655"/>
    </location>
</feature>
<keyword evidence="5" id="KW-0460">Magnesium</keyword>
<dbReference type="Gene3D" id="3.30.460.10">
    <property type="entry name" value="Beta Polymerase, domain 2"/>
    <property type="match status" value="1"/>
</dbReference>
<dbReference type="Pfam" id="PF03828">
    <property type="entry name" value="PAP_assoc"/>
    <property type="match status" value="1"/>
</dbReference>
<evidence type="ECO:0000259" key="8">
    <source>
        <dbReference type="Pfam" id="PF22600"/>
    </source>
</evidence>
<feature type="region of interest" description="Disordered" evidence="6">
    <location>
        <begin position="600"/>
        <end position="655"/>
    </location>
</feature>
<gene>
    <name evidence="9" type="ORF">KQX54_015975</name>
</gene>
<feature type="compositionally biased region" description="Polar residues" evidence="6">
    <location>
        <begin position="620"/>
        <end position="629"/>
    </location>
</feature>
<protein>
    <recommendedName>
        <fullName evidence="11">Poly(A) RNA polymerase, mitochondrial</fullName>
    </recommendedName>
</protein>
<dbReference type="GO" id="GO:0046872">
    <property type="term" value="F:metal ion binding"/>
    <property type="evidence" value="ECO:0007669"/>
    <property type="project" value="UniProtKB-KW"/>
</dbReference>
<dbReference type="InterPro" id="IPR002058">
    <property type="entry name" value="PAP_assoc"/>
</dbReference>
<evidence type="ECO:0008006" key="11">
    <source>
        <dbReference type="Google" id="ProtNLM"/>
    </source>
</evidence>
<feature type="compositionally biased region" description="Polar residues" evidence="6">
    <location>
        <begin position="56"/>
        <end position="76"/>
    </location>
</feature>
<dbReference type="SUPFAM" id="SSF81631">
    <property type="entry name" value="PAP/OAS1 substrate-binding domain"/>
    <property type="match status" value="1"/>
</dbReference>
<dbReference type="Proteomes" id="UP000826195">
    <property type="component" value="Unassembled WGS sequence"/>
</dbReference>
<evidence type="ECO:0000256" key="6">
    <source>
        <dbReference type="SAM" id="MobiDB-lite"/>
    </source>
</evidence>
<evidence type="ECO:0000313" key="9">
    <source>
        <dbReference type="EMBL" id="KAH0546912.1"/>
    </source>
</evidence>
<keyword evidence="4" id="KW-0479">Metal-binding</keyword>
<dbReference type="GO" id="GO:0031123">
    <property type="term" value="P:RNA 3'-end processing"/>
    <property type="evidence" value="ECO:0007669"/>
    <property type="project" value="TreeGrafter"/>
</dbReference>
<dbReference type="InterPro" id="IPR054708">
    <property type="entry name" value="MTPAP-like_central"/>
</dbReference>
<dbReference type="Gene3D" id="1.10.1410.10">
    <property type="match status" value="1"/>
</dbReference>
<evidence type="ECO:0000256" key="3">
    <source>
        <dbReference type="ARBA" id="ARBA00022679"/>
    </source>
</evidence>
<comment type="cofactor">
    <cofactor evidence="2">
        <name>Mg(2+)</name>
        <dbReference type="ChEBI" id="CHEBI:18420"/>
    </cofactor>
</comment>
<dbReference type="InterPro" id="IPR043519">
    <property type="entry name" value="NT_sf"/>
</dbReference>
<evidence type="ECO:0000256" key="5">
    <source>
        <dbReference type="ARBA" id="ARBA00022842"/>
    </source>
</evidence>
<reference evidence="9 10" key="1">
    <citation type="journal article" date="2021" name="J. Hered.">
        <title>A chromosome-level genome assembly of the parasitoid wasp, Cotesia glomerata (Hymenoptera: Braconidae).</title>
        <authorList>
            <person name="Pinto B.J."/>
            <person name="Weis J.J."/>
            <person name="Gamble T."/>
            <person name="Ode P.J."/>
            <person name="Paul R."/>
            <person name="Zaspel J.M."/>
        </authorList>
    </citation>
    <scope>NUCLEOTIDE SEQUENCE [LARGE SCALE GENOMIC DNA]</scope>
    <source>
        <strain evidence="9">CgM1</strain>
    </source>
</reference>
<evidence type="ECO:0000256" key="4">
    <source>
        <dbReference type="ARBA" id="ARBA00022723"/>
    </source>
</evidence>
<feature type="compositionally biased region" description="Basic and acidic residues" evidence="6">
    <location>
        <begin position="608"/>
        <end position="619"/>
    </location>
</feature>
<feature type="domain" description="PAP-associated" evidence="7">
    <location>
        <begin position="473"/>
        <end position="510"/>
    </location>
</feature>
<dbReference type="PANTHER" id="PTHR12271:SF133">
    <property type="entry name" value="POLY(A) RNA POLYMERASE, MITOCHONDRIAL"/>
    <property type="match status" value="1"/>
</dbReference>
<dbReference type="EMBL" id="JAHXZJ010002237">
    <property type="protein sequence ID" value="KAH0546912.1"/>
    <property type="molecule type" value="Genomic_DNA"/>
</dbReference>
<dbReference type="AlphaFoldDB" id="A0AAV7HRW5"/>
<feature type="region of interest" description="Disordered" evidence="6">
    <location>
        <begin position="56"/>
        <end position="78"/>
    </location>
</feature>
<evidence type="ECO:0000256" key="1">
    <source>
        <dbReference type="ARBA" id="ARBA00001936"/>
    </source>
</evidence>
<sequence>MALFIRASSNKSFLSFINKYHQKLLINSSKKIVITRKPVLTENNLTTSQNFGTLTADYNQKNDTENSQGESRNNHGGQEVESFGLFDKFLLQRKWEAKKSVIIQVKSAESYEDLYSYCQTFGPIHYIRHYSLNDVDKRPNFFLIEFQHLSSFQSFMEEATHLDINDVMPARSQILYFREEQRQKSSSLPKIEKNNTIPPLKIPTHNPNKAITNEYIKKLISIDRSVSEQMMLIYENIKLQDIDVRLRFLVANQIESSLSGLFPNSAVLPFGSSVNGFGKSDADLDLAINLRIKSGSPTSRVVFHTKEAKYDHREPMIRLLDSISGLMRTAIPGVSRVASILKARVPIVSFDHVYTGMECDLSITNSTAIYMSELLYLFGEFNDKVRPLVYTVRLWASFVGLTNSRSPGPWITNFSLTLLVLFYLQQKGILPSIDYLYRHARKSDVRIADTTVDCTFLRDIKKWPPSKCLSLSLEELLFDFFCFYSEFDFASLAISLREGKSINKPHSNHAGLYICNPLETSLMVSKNVSVTETLSLSSNVRRTTSLMDGGNYYYRRGLLDIFVGKTRFERTYKNPLKVKPPAINTGPLFKTLFSSEMTSSNDNYDNINTKDRSDNDNKRNYTGNNVSQIDSGSSKNDDSNDNKFFKNQNRRQEPR</sequence>
<proteinExistence type="predicted"/>
<feature type="domain" description="Poly(A) RNA polymerase mitochondrial-like central palm" evidence="8">
    <location>
        <begin position="227"/>
        <end position="379"/>
    </location>
</feature>
<name>A0AAV7HRW5_COTGL</name>
<organism evidence="9 10">
    <name type="scientific">Cotesia glomerata</name>
    <name type="common">Lepidopteran parasitic wasp</name>
    <name type="synonym">Apanteles glomeratus</name>
    <dbReference type="NCBI Taxonomy" id="32391"/>
    <lineage>
        <taxon>Eukaryota</taxon>
        <taxon>Metazoa</taxon>
        <taxon>Ecdysozoa</taxon>
        <taxon>Arthropoda</taxon>
        <taxon>Hexapoda</taxon>
        <taxon>Insecta</taxon>
        <taxon>Pterygota</taxon>
        <taxon>Neoptera</taxon>
        <taxon>Endopterygota</taxon>
        <taxon>Hymenoptera</taxon>
        <taxon>Apocrita</taxon>
        <taxon>Ichneumonoidea</taxon>
        <taxon>Braconidae</taxon>
        <taxon>Microgastrinae</taxon>
        <taxon>Cotesia</taxon>
    </lineage>
</organism>
<dbReference type="PANTHER" id="PTHR12271">
    <property type="entry name" value="POLY A POLYMERASE CID PAP -RELATED"/>
    <property type="match status" value="1"/>
</dbReference>
<dbReference type="CDD" id="cd05402">
    <property type="entry name" value="NT_PAP_TUTase"/>
    <property type="match status" value="1"/>
</dbReference>
<keyword evidence="3" id="KW-0808">Transferase</keyword>
<accession>A0AAV7HRW5</accession>
<comment type="cofactor">
    <cofactor evidence="1">
        <name>Mn(2+)</name>
        <dbReference type="ChEBI" id="CHEBI:29035"/>
    </cofactor>
</comment>
<dbReference type="SUPFAM" id="SSF81301">
    <property type="entry name" value="Nucleotidyltransferase"/>
    <property type="match status" value="1"/>
</dbReference>
<evidence type="ECO:0000256" key="2">
    <source>
        <dbReference type="ARBA" id="ARBA00001946"/>
    </source>
</evidence>
<evidence type="ECO:0000313" key="10">
    <source>
        <dbReference type="Proteomes" id="UP000826195"/>
    </source>
</evidence>
<evidence type="ECO:0000259" key="7">
    <source>
        <dbReference type="Pfam" id="PF03828"/>
    </source>
</evidence>
<comment type="caution">
    <text evidence="9">The sequence shown here is derived from an EMBL/GenBank/DDBJ whole genome shotgun (WGS) entry which is preliminary data.</text>
</comment>